<dbReference type="EMBL" id="KZ826341">
    <property type="protein sequence ID" value="PYI07445.1"/>
    <property type="molecule type" value="Genomic_DNA"/>
</dbReference>
<keyword evidence="3" id="KW-1185">Reference proteome</keyword>
<keyword evidence="1" id="KW-0812">Transmembrane</keyword>
<keyword evidence="1" id="KW-0472">Membrane</keyword>
<name>A0A319EIC4_ASPSB</name>
<reference evidence="2 3" key="1">
    <citation type="submission" date="2018-02" db="EMBL/GenBank/DDBJ databases">
        <title>The genomes of Aspergillus section Nigri reveals drivers in fungal speciation.</title>
        <authorList>
            <consortium name="DOE Joint Genome Institute"/>
            <person name="Vesth T.C."/>
            <person name="Nybo J."/>
            <person name="Theobald S."/>
            <person name="Brandl J."/>
            <person name="Frisvad J.C."/>
            <person name="Nielsen K.F."/>
            <person name="Lyhne E.K."/>
            <person name="Kogle M.E."/>
            <person name="Kuo A."/>
            <person name="Riley R."/>
            <person name="Clum A."/>
            <person name="Nolan M."/>
            <person name="Lipzen A."/>
            <person name="Salamov A."/>
            <person name="Henrissat B."/>
            <person name="Wiebenga A."/>
            <person name="De vries R.P."/>
            <person name="Grigoriev I.V."/>
            <person name="Mortensen U.H."/>
            <person name="Andersen M.R."/>
            <person name="Baker S.E."/>
        </authorList>
    </citation>
    <scope>NUCLEOTIDE SEQUENCE [LARGE SCALE GENOMIC DNA]</scope>
    <source>
        <strain evidence="2 3">CBS 121057</strain>
    </source>
</reference>
<evidence type="ECO:0000256" key="1">
    <source>
        <dbReference type="SAM" id="Phobius"/>
    </source>
</evidence>
<evidence type="ECO:0000313" key="2">
    <source>
        <dbReference type="EMBL" id="PYI07445.1"/>
    </source>
</evidence>
<organism evidence="2 3">
    <name type="scientific">Aspergillus sclerotiicarbonarius (strain CBS 121057 / IBT 28362)</name>
    <dbReference type="NCBI Taxonomy" id="1448318"/>
    <lineage>
        <taxon>Eukaryota</taxon>
        <taxon>Fungi</taxon>
        <taxon>Dikarya</taxon>
        <taxon>Ascomycota</taxon>
        <taxon>Pezizomycotina</taxon>
        <taxon>Eurotiomycetes</taxon>
        <taxon>Eurotiomycetidae</taxon>
        <taxon>Eurotiales</taxon>
        <taxon>Aspergillaceae</taxon>
        <taxon>Aspergillus</taxon>
        <taxon>Aspergillus subgen. Circumdati</taxon>
    </lineage>
</organism>
<evidence type="ECO:0000313" key="3">
    <source>
        <dbReference type="Proteomes" id="UP000248423"/>
    </source>
</evidence>
<dbReference type="AlphaFoldDB" id="A0A319EIC4"/>
<dbReference type="Proteomes" id="UP000248423">
    <property type="component" value="Unassembled WGS sequence"/>
</dbReference>
<protein>
    <submittedName>
        <fullName evidence="2">Uncharacterized protein</fullName>
    </submittedName>
</protein>
<proteinExistence type="predicted"/>
<dbReference type="VEuPathDB" id="FungiDB:BO78DRAFT_88966"/>
<gene>
    <name evidence="2" type="ORF">BO78DRAFT_88966</name>
</gene>
<keyword evidence="1" id="KW-1133">Transmembrane helix</keyword>
<sequence length="83" mass="9393">MDPGFSFRSGRGFFLWELDAGSTMESNLAVQQRYGGGPLGRVGRSETLSGPLPLFFFFFFFLSLTTLNGKHPFFFFFCLSLPF</sequence>
<feature type="transmembrane region" description="Helical" evidence="1">
    <location>
        <begin position="48"/>
        <end position="67"/>
    </location>
</feature>
<accession>A0A319EIC4</accession>